<evidence type="ECO:0000256" key="12">
    <source>
        <dbReference type="RuleBase" id="RU004466"/>
    </source>
</evidence>
<dbReference type="EC" id="2.5.1.10" evidence="3"/>
<evidence type="ECO:0000256" key="2">
    <source>
        <dbReference type="ARBA" id="ARBA00006706"/>
    </source>
</evidence>
<evidence type="ECO:0000256" key="3">
    <source>
        <dbReference type="ARBA" id="ARBA00012439"/>
    </source>
</evidence>
<dbReference type="PANTHER" id="PTHR43281">
    <property type="entry name" value="FARNESYL DIPHOSPHATE SYNTHASE"/>
    <property type="match status" value="1"/>
</dbReference>
<dbReference type="PANTHER" id="PTHR43281:SF1">
    <property type="entry name" value="FARNESYL DIPHOSPHATE SYNTHASE"/>
    <property type="match status" value="1"/>
</dbReference>
<proteinExistence type="inferred from homology"/>
<dbReference type="InterPro" id="IPR008949">
    <property type="entry name" value="Isoprenoid_synthase_dom_sf"/>
</dbReference>
<dbReference type="Gene3D" id="1.10.600.10">
    <property type="entry name" value="Farnesyl Diphosphate Synthase"/>
    <property type="match status" value="1"/>
</dbReference>
<gene>
    <name evidence="13" type="ORF">IAB04_00510</name>
</gene>
<accession>A0A9D1S5B0</accession>
<evidence type="ECO:0000256" key="10">
    <source>
        <dbReference type="ARBA" id="ARBA00032873"/>
    </source>
</evidence>
<evidence type="ECO:0000256" key="11">
    <source>
        <dbReference type="ARBA" id="ARBA00049399"/>
    </source>
</evidence>
<comment type="similarity">
    <text evidence="2 12">Belongs to the FPP/GGPP synthase family.</text>
</comment>
<dbReference type="CDD" id="cd00685">
    <property type="entry name" value="Trans_IPPS_HT"/>
    <property type="match status" value="1"/>
</dbReference>
<dbReference type="GO" id="GO:0046872">
    <property type="term" value="F:metal ion binding"/>
    <property type="evidence" value="ECO:0007669"/>
    <property type="project" value="UniProtKB-KW"/>
</dbReference>
<dbReference type="SFLD" id="SFLDG01017">
    <property type="entry name" value="Polyprenyl_Transferase_Like"/>
    <property type="match status" value="1"/>
</dbReference>
<evidence type="ECO:0000256" key="8">
    <source>
        <dbReference type="ARBA" id="ARBA00023229"/>
    </source>
</evidence>
<comment type="cofactor">
    <cofactor evidence="1">
        <name>Mg(2+)</name>
        <dbReference type="ChEBI" id="CHEBI:18420"/>
    </cofactor>
</comment>
<dbReference type="PROSITE" id="PS00723">
    <property type="entry name" value="POLYPRENYL_SYNTHASE_1"/>
    <property type="match status" value="1"/>
</dbReference>
<keyword evidence="6" id="KW-0479">Metal-binding</keyword>
<dbReference type="EMBL" id="DVND01000012">
    <property type="protein sequence ID" value="HIU47824.1"/>
    <property type="molecule type" value="Genomic_DNA"/>
</dbReference>
<dbReference type="SUPFAM" id="SSF48576">
    <property type="entry name" value="Terpenoid synthases"/>
    <property type="match status" value="1"/>
</dbReference>
<protein>
    <recommendedName>
        <fullName evidence="4">Farnesyl diphosphate synthase</fullName>
        <ecNumber evidence="3">2.5.1.10</ecNumber>
    </recommendedName>
    <alternativeName>
        <fullName evidence="10">(2E,6E)-farnesyl diphosphate synthase</fullName>
    </alternativeName>
    <alternativeName>
        <fullName evidence="9">Geranyltranstransferase</fullName>
    </alternativeName>
</protein>
<sequence>MEFRELLNSKAELVNQALGAYMEHEQNPQAKIYEAMRYSLLAGGKRLRPAILLMANEICGGDQEQALPFACAVEMIHTYSLIHDDLPAMDDDDLRRGKRTNHKVFGEGIAILAGDALLTKAFEIIAVWDEMGLPPERRIRAISILANLAGTEGMIGGQVVDLEHEGAGMDVETLEYLHGLKTSALIRAAGTVGAVLAGAEEKELQAIDAYCYHLGMAFQIQDDILDVTGSFEELGKPIGSDAENHKTTFVSIYGVERAGELVSEYTKKAVDALAVFTGRAQVLVDLAHDLIGRSA</sequence>
<organism evidence="13 14">
    <name type="scientific">Candidatus Avimonoglobus intestinipullorum</name>
    <dbReference type="NCBI Taxonomy" id="2840699"/>
    <lineage>
        <taxon>Bacteria</taxon>
        <taxon>Bacillati</taxon>
        <taxon>Bacillota</taxon>
        <taxon>Clostridia</taxon>
        <taxon>Eubacteriales</taxon>
        <taxon>Candidatus Avimonoglobus</taxon>
    </lineage>
</organism>
<evidence type="ECO:0000256" key="5">
    <source>
        <dbReference type="ARBA" id="ARBA00022679"/>
    </source>
</evidence>
<dbReference type="InterPro" id="IPR000092">
    <property type="entry name" value="Polyprenyl_synt"/>
</dbReference>
<evidence type="ECO:0000256" key="4">
    <source>
        <dbReference type="ARBA" id="ARBA00015100"/>
    </source>
</evidence>
<keyword evidence="8" id="KW-0414">Isoprene biosynthesis</keyword>
<comment type="catalytic activity">
    <reaction evidence="11">
        <text>isopentenyl diphosphate + (2E)-geranyl diphosphate = (2E,6E)-farnesyl diphosphate + diphosphate</text>
        <dbReference type="Rhea" id="RHEA:19361"/>
        <dbReference type="ChEBI" id="CHEBI:33019"/>
        <dbReference type="ChEBI" id="CHEBI:58057"/>
        <dbReference type="ChEBI" id="CHEBI:128769"/>
        <dbReference type="ChEBI" id="CHEBI:175763"/>
        <dbReference type="EC" id="2.5.1.10"/>
    </reaction>
</comment>
<dbReference type="InterPro" id="IPR053378">
    <property type="entry name" value="Prenyl_diphosphate_synthase"/>
</dbReference>
<dbReference type="FunFam" id="1.10.600.10:FF:000001">
    <property type="entry name" value="Geranylgeranyl diphosphate synthase"/>
    <property type="match status" value="1"/>
</dbReference>
<reference evidence="13" key="2">
    <citation type="journal article" date="2021" name="PeerJ">
        <title>Extensive microbial diversity within the chicken gut microbiome revealed by metagenomics and culture.</title>
        <authorList>
            <person name="Gilroy R."/>
            <person name="Ravi A."/>
            <person name="Getino M."/>
            <person name="Pursley I."/>
            <person name="Horton D.L."/>
            <person name="Alikhan N.F."/>
            <person name="Baker D."/>
            <person name="Gharbi K."/>
            <person name="Hall N."/>
            <person name="Watson M."/>
            <person name="Adriaenssens E.M."/>
            <person name="Foster-Nyarko E."/>
            <person name="Jarju S."/>
            <person name="Secka A."/>
            <person name="Antonio M."/>
            <person name="Oren A."/>
            <person name="Chaudhuri R.R."/>
            <person name="La Ragione R."/>
            <person name="Hildebrand F."/>
            <person name="Pallen M.J."/>
        </authorList>
    </citation>
    <scope>NUCLEOTIDE SEQUENCE</scope>
    <source>
        <strain evidence="13">ChiSjej4B22-9803</strain>
    </source>
</reference>
<keyword evidence="5 12" id="KW-0808">Transferase</keyword>
<keyword evidence="7" id="KW-0460">Magnesium</keyword>
<dbReference type="PROSITE" id="PS00444">
    <property type="entry name" value="POLYPRENYL_SYNTHASE_2"/>
    <property type="match status" value="1"/>
</dbReference>
<dbReference type="GO" id="GO:0005737">
    <property type="term" value="C:cytoplasm"/>
    <property type="evidence" value="ECO:0007669"/>
    <property type="project" value="UniProtKB-ARBA"/>
</dbReference>
<evidence type="ECO:0000256" key="1">
    <source>
        <dbReference type="ARBA" id="ARBA00001946"/>
    </source>
</evidence>
<name>A0A9D1S5B0_9FIRM</name>
<comment type="caution">
    <text evidence="13">The sequence shown here is derived from an EMBL/GenBank/DDBJ whole genome shotgun (WGS) entry which is preliminary data.</text>
</comment>
<dbReference type="Proteomes" id="UP000824111">
    <property type="component" value="Unassembled WGS sequence"/>
</dbReference>
<dbReference type="NCBIfam" id="NF045485">
    <property type="entry name" value="FPPsyn"/>
    <property type="match status" value="1"/>
</dbReference>
<evidence type="ECO:0000256" key="6">
    <source>
        <dbReference type="ARBA" id="ARBA00022723"/>
    </source>
</evidence>
<dbReference type="Pfam" id="PF00348">
    <property type="entry name" value="polyprenyl_synt"/>
    <property type="match status" value="1"/>
</dbReference>
<evidence type="ECO:0000313" key="13">
    <source>
        <dbReference type="EMBL" id="HIU47824.1"/>
    </source>
</evidence>
<dbReference type="GO" id="GO:0016114">
    <property type="term" value="P:terpenoid biosynthetic process"/>
    <property type="evidence" value="ECO:0007669"/>
    <property type="project" value="UniProtKB-ARBA"/>
</dbReference>
<dbReference type="SFLD" id="SFLDS00005">
    <property type="entry name" value="Isoprenoid_Synthase_Type_I"/>
    <property type="match status" value="1"/>
</dbReference>
<evidence type="ECO:0000256" key="9">
    <source>
        <dbReference type="ARBA" id="ARBA00032380"/>
    </source>
</evidence>
<evidence type="ECO:0000313" key="14">
    <source>
        <dbReference type="Proteomes" id="UP000824111"/>
    </source>
</evidence>
<dbReference type="AlphaFoldDB" id="A0A9D1S5B0"/>
<dbReference type="InterPro" id="IPR033749">
    <property type="entry name" value="Polyprenyl_synt_CS"/>
</dbReference>
<dbReference type="GO" id="GO:0004337">
    <property type="term" value="F:(2E,6E)-farnesyl diphosphate synthase activity"/>
    <property type="evidence" value="ECO:0007669"/>
    <property type="project" value="UniProtKB-EC"/>
</dbReference>
<reference evidence="13" key="1">
    <citation type="submission" date="2020-10" db="EMBL/GenBank/DDBJ databases">
        <authorList>
            <person name="Gilroy R."/>
        </authorList>
    </citation>
    <scope>NUCLEOTIDE SEQUENCE</scope>
    <source>
        <strain evidence="13">ChiSjej4B22-9803</strain>
    </source>
</reference>
<evidence type="ECO:0000256" key="7">
    <source>
        <dbReference type="ARBA" id="ARBA00022842"/>
    </source>
</evidence>